<dbReference type="OrthoDB" id="158986at2"/>
<evidence type="ECO:0000256" key="1">
    <source>
        <dbReference type="SAM" id="Phobius"/>
    </source>
</evidence>
<keyword evidence="1" id="KW-0812">Transmembrane</keyword>
<dbReference type="PANTHER" id="PTHR36435">
    <property type="entry name" value="SLR1288 PROTEIN"/>
    <property type="match status" value="1"/>
</dbReference>
<keyword evidence="1" id="KW-0472">Membrane</keyword>
<feature type="transmembrane region" description="Helical" evidence="1">
    <location>
        <begin position="175"/>
        <end position="190"/>
    </location>
</feature>
<organism evidence="3 4">
    <name type="scientific">Mesoflavibacter zeaxanthinifaciens subsp. sabulilitoris</name>
    <dbReference type="NCBI Taxonomy" id="1520893"/>
    <lineage>
        <taxon>Bacteria</taxon>
        <taxon>Pseudomonadati</taxon>
        <taxon>Bacteroidota</taxon>
        <taxon>Flavobacteriia</taxon>
        <taxon>Flavobacteriales</taxon>
        <taxon>Flavobacteriaceae</taxon>
        <taxon>Mesoflavibacter</taxon>
    </lineage>
</organism>
<dbReference type="Proteomes" id="UP000238430">
    <property type="component" value="Unassembled WGS sequence"/>
</dbReference>
<dbReference type="RefSeq" id="WP_106680360.1">
    <property type="nucleotide sequence ID" value="NZ_JACHWV010000002.1"/>
</dbReference>
<keyword evidence="1" id="KW-1133">Transmembrane helix</keyword>
<gene>
    <name evidence="3" type="ORF">C7H61_12850</name>
</gene>
<feature type="transmembrane region" description="Helical" evidence="1">
    <location>
        <begin position="221"/>
        <end position="240"/>
    </location>
</feature>
<dbReference type="AlphaFoldDB" id="A0A2T1N5Z7"/>
<dbReference type="PANTHER" id="PTHR36435:SF1">
    <property type="entry name" value="CAAX AMINO TERMINAL PROTEASE FAMILY PROTEIN"/>
    <property type="match status" value="1"/>
</dbReference>
<reference evidence="3 4" key="1">
    <citation type="submission" date="2018-03" db="EMBL/GenBank/DDBJ databases">
        <title>Mesoflavibacter sp. HG37 and Mesoflavibacter sp. HG96 sp.nov., two marine bacteria isolated from seawater of Western Pacific Ocean.</title>
        <authorList>
            <person name="Cheng H."/>
            <person name="Wu Y.-H."/>
            <person name="Guo L.-L."/>
            <person name="Xu X.-W."/>
        </authorList>
    </citation>
    <scope>NUCLEOTIDE SEQUENCE [LARGE SCALE GENOMIC DNA]</scope>
    <source>
        <strain evidence="3 4">KCTC 42117</strain>
    </source>
</reference>
<dbReference type="GO" id="GO:0080120">
    <property type="term" value="P:CAAX-box protein maturation"/>
    <property type="evidence" value="ECO:0007669"/>
    <property type="project" value="UniProtKB-ARBA"/>
</dbReference>
<comment type="caution">
    <text evidence="3">The sequence shown here is derived from an EMBL/GenBank/DDBJ whole genome shotgun (WGS) entry which is preliminary data.</text>
</comment>
<dbReference type="EMBL" id="PXOT01000027">
    <property type="protein sequence ID" value="PSG86993.1"/>
    <property type="molecule type" value="Genomic_DNA"/>
</dbReference>
<feature type="transmembrane region" description="Helical" evidence="1">
    <location>
        <begin position="197"/>
        <end position="215"/>
    </location>
</feature>
<evidence type="ECO:0000313" key="3">
    <source>
        <dbReference type="EMBL" id="PSG86993.1"/>
    </source>
</evidence>
<evidence type="ECO:0000313" key="4">
    <source>
        <dbReference type="Proteomes" id="UP000238430"/>
    </source>
</evidence>
<protein>
    <recommendedName>
        <fullName evidence="2">CAAX prenyl protease 2/Lysostaphin resistance protein A-like domain-containing protein</fullName>
    </recommendedName>
</protein>
<dbReference type="GO" id="GO:0004175">
    <property type="term" value="F:endopeptidase activity"/>
    <property type="evidence" value="ECO:0007669"/>
    <property type="project" value="UniProtKB-ARBA"/>
</dbReference>
<sequence>MKAREIILVIFVFFLFVITSIGIGFFFKSLNYDGAFYINMEITFLIFIFILIKKWKIDIIEKIKKVSFIRSIQISILSMILLLLYPVINLPNLITSISDFKIGIMEPEIFHFETHEQIPINQYYYITRLVLISPILEELFYRGILYSKIRLNASGKTSIIISSLLFGLSHPGSEQFFVTFIGGLILGVLYEKNKNLLECILLHIFMNTLTLFFKINYTTENHFLICLIYLTLIIGGIFILKNYILKVKPNE</sequence>
<proteinExistence type="predicted"/>
<dbReference type="Pfam" id="PF02517">
    <property type="entry name" value="Rce1-like"/>
    <property type="match status" value="1"/>
</dbReference>
<accession>A0A2T1N5Z7</accession>
<dbReference type="InterPro" id="IPR052710">
    <property type="entry name" value="CAAX_protease"/>
</dbReference>
<dbReference type="InterPro" id="IPR003675">
    <property type="entry name" value="Rce1/LyrA-like_dom"/>
</dbReference>
<feature type="domain" description="CAAX prenyl protease 2/Lysostaphin resistance protein A-like" evidence="2">
    <location>
        <begin position="122"/>
        <end position="208"/>
    </location>
</feature>
<feature type="transmembrane region" description="Helical" evidence="1">
    <location>
        <begin position="34"/>
        <end position="52"/>
    </location>
</feature>
<name>A0A2T1N5Z7_9FLAO</name>
<feature type="transmembrane region" description="Helical" evidence="1">
    <location>
        <begin position="7"/>
        <end position="28"/>
    </location>
</feature>
<keyword evidence="4" id="KW-1185">Reference proteome</keyword>
<feature type="transmembrane region" description="Helical" evidence="1">
    <location>
        <begin position="72"/>
        <end position="88"/>
    </location>
</feature>
<evidence type="ECO:0000259" key="2">
    <source>
        <dbReference type="Pfam" id="PF02517"/>
    </source>
</evidence>